<dbReference type="Gene3D" id="3.40.50.300">
    <property type="entry name" value="P-loop containing nucleotide triphosphate hydrolases"/>
    <property type="match status" value="2"/>
</dbReference>
<dbReference type="EMBL" id="GBYB01009069">
    <property type="protein sequence ID" value="JAG78836.1"/>
    <property type="molecule type" value="Transcribed_RNA"/>
</dbReference>
<dbReference type="GO" id="GO:0030915">
    <property type="term" value="C:Smc5-Smc6 complex"/>
    <property type="evidence" value="ECO:0007669"/>
    <property type="project" value="TreeGrafter"/>
</dbReference>
<dbReference type="EMBL" id="GBYB01009068">
    <property type="protein sequence ID" value="JAG78835.1"/>
    <property type="molecule type" value="Transcribed_RNA"/>
</dbReference>
<dbReference type="GO" id="GO:0003697">
    <property type="term" value="F:single-stranded DNA binding"/>
    <property type="evidence" value="ECO:0007669"/>
    <property type="project" value="TreeGrafter"/>
</dbReference>
<dbReference type="InterPro" id="IPR027417">
    <property type="entry name" value="P-loop_NTPase"/>
</dbReference>
<gene>
    <name evidence="7" type="primary">Smc5_0</name>
    <name evidence="6" type="synonym">Smc5_1</name>
    <name evidence="7" type="ORF">g.43181</name>
    <name evidence="6" type="ORF">g.43185</name>
</gene>
<evidence type="ECO:0000259" key="5">
    <source>
        <dbReference type="Pfam" id="PF02463"/>
    </source>
</evidence>
<feature type="coiled-coil region" evidence="4">
    <location>
        <begin position="212"/>
        <end position="258"/>
    </location>
</feature>
<proteinExistence type="inferred from homology"/>
<feature type="coiled-coil region" evidence="4">
    <location>
        <begin position="638"/>
        <end position="706"/>
    </location>
</feature>
<evidence type="ECO:0000256" key="1">
    <source>
        <dbReference type="ARBA" id="ARBA00010171"/>
    </source>
</evidence>
<dbReference type="Pfam" id="PF02463">
    <property type="entry name" value="SMC_N"/>
    <property type="match status" value="1"/>
</dbReference>
<dbReference type="GO" id="GO:0005634">
    <property type="term" value="C:nucleus"/>
    <property type="evidence" value="ECO:0007669"/>
    <property type="project" value="TreeGrafter"/>
</dbReference>
<name>A0A0C9QZ42_9HYME</name>
<dbReference type="AlphaFoldDB" id="A0A0C9QZ42"/>
<reference evidence="7" key="1">
    <citation type="submission" date="2015-01" db="EMBL/GenBank/DDBJ databases">
        <title>Transcriptome Assembly of Fopius arisanus.</title>
        <authorList>
            <person name="Geib S."/>
        </authorList>
    </citation>
    <scope>NUCLEOTIDE SEQUENCE</scope>
</reference>
<dbReference type="SUPFAM" id="SSF52540">
    <property type="entry name" value="P-loop containing nucleoside triphosphate hydrolases"/>
    <property type="match status" value="2"/>
</dbReference>
<feature type="coiled-coil region" evidence="4">
    <location>
        <begin position="395"/>
        <end position="425"/>
    </location>
</feature>
<dbReference type="GO" id="GO:0000724">
    <property type="term" value="P:double-strand break repair via homologous recombination"/>
    <property type="evidence" value="ECO:0007669"/>
    <property type="project" value="TreeGrafter"/>
</dbReference>
<organism evidence="7">
    <name type="scientific">Fopius arisanus</name>
    <dbReference type="NCBI Taxonomy" id="64838"/>
    <lineage>
        <taxon>Eukaryota</taxon>
        <taxon>Metazoa</taxon>
        <taxon>Ecdysozoa</taxon>
        <taxon>Arthropoda</taxon>
        <taxon>Hexapoda</taxon>
        <taxon>Insecta</taxon>
        <taxon>Pterygota</taxon>
        <taxon>Neoptera</taxon>
        <taxon>Endopterygota</taxon>
        <taxon>Hymenoptera</taxon>
        <taxon>Apocrita</taxon>
        <taxon>Ichneumonoidea</taxon>
        <taxon>Braconidae</taxon>
        <taxon>Opiinae</taxon>
        <taxon>Fopius</taxon>
    </lineage>
</organism>
<feature type="domain" description="RecF/RecN/SMC N-terminal" evidence="5">
    <location>
        <begin position="15"/>
        <end position="1008"/>
    </location>
</feature>
<sequence>MAVEENKKFKDRGTIVEIKLENFITYRNAVIYPGRHLNVIIGPNGTGKSTIATALALGFGGTPKLIGKPEMPVGATVKNDCQKARIDIVVRHTPTANMTFTRTIDRQSKSNYFINDNSIAVSKFKEKVKEFRIQVDNLTQFLPQENIKGFSELTGKQLLLNTERSISDTTLETHHTTLKDNRARQKVLEADIRKRSERLAVSEQHYTTLSEEVQQFKERKNLKKKLAALKQKRAWIRYDIQRTELLEAKKRRDDAAREMKTCDDRLAPIDDAIRTLQSELKTLDRKFVQTTTKMRDFNKNFKKYLDDIDDLNHMIKMEEQKCVSEIENEKKRDDKINAQRKLSEKFENDMVTLEEEFGAENDLRRRMDELTPQIEFHRSMIIRLSEESNMKKTEIEQMTYQINNLRQEQQALKDIELKRMELLMRRSKDAHAGVIWLRQNQHLFRKRVWEPMMLHIHVKDSKYSKFFENIIAWKDLVAFVCEDKDDMGLLLNHLRTRQKLKVNAVYSDIFKPVTMTPRVSLNEIKRLGFTHYLIDLIEAPDPILKWIVSMYHLQNIPIGTNRVDETFDQVPPSFFTFFSFNKNFHISMSKYSKQRSTSIRGVMSTGTLSLNLDSVKVNEIEGKIGRLTQMKDVSLKHFEELQEKITQQKIILEEFREKRATLASHYARIQNTGLKMAEAERKLLQLEAERTDIEDIKKKRDGAIKNLVRKQMNVYGKINESSQEIFRVAKICESIELQVQEKNSRISEKQRESRELRVQAREAERVYKDLDAAMVEMNSKTRELQGIARDLTGGVTPHDKEAFKHYNAAFARLPPDIPGIDELMENTRVRIYVSKDNPDAENRIKEYETLGAQIETYKTELEAMNEELTINQEETERIKQMWLPPLQALVNRIRENFSGYLEKLGCAGDVTLVHGDNPNDFEDYALKIMVKFRDNEPLQEFAKNRQSGGETSLTTAMFMLALQDMSQVPFRCVDEINQGMDATNDRKVFEHIMNITAKGNSSQYFLLTPKLLPNLPYNESVTILCVFNGPGVIPHNDWTIQKYLEKLRARKRLRK</sequence>
<feature type="coiled-coil region" evidence="4">
    <location>
        <begin position="732"/>
        <end position="780"/>
    </location>
</feature>
<dbReference type="PANTHER" id="PTHR45916">
    <property type="entry name" value="STRUCTURAL MAINTENANCE OF CHROMOSOMES PROTEIN 5"/>
    <property type="match status" value="1"/>
</dbReference>
<evidence type="ECO:0000313" key="7">
    <source>
        <dbReference type="EMBL" id="JAG78836.1"/>
    </source>
</evidence>
<feature type="coiled-coil region" evidence="4">
    <location>
        <begin position="847"/>
        <end position="878"/>
    </location>
</feature>
<comment type="similarity">
    <text evidence="1">Belongs to the SMC family. SMC5 subfamily.</text>
</comment>
<protein>
    <recommendedName>
        <fullName evidence="2">Structural maintenance of chromosomes protein 5</fullName>
    </recommendedName>
</protein>
<dbReference type="PANTHER" id="PTHR45916:SF1">
    <property type="entry name" value="STRUCTURAL MAINTENANCE OF CHROMOSOMES PROTEIN 5"/>
    <property type="match status" value="1"/>
</dbReference>
<evidence type="ECO:0000313" key="6">
    <source>
        <dbReference type="EMBL" id="JAG78835.1"/>
    </source>
</evidence>
<accession>A0A0C9QZ42</accession>
<evidence type="ECO:0000256" key="4">
    <source>
        <dbReference type="SAM" id="Coils"/>
    </source>
</evidence>
<evidence type="ECO:0000256" key="3">
    <source>
        <dbReference type="ARBA" id="ARBA00023054"/>
    </source>
</evidence>
<evidence type="ECO:0000256" key="2">
    <source>
        <dbReference type="ARBA" id="ARBA00018687"/>
    </source>
</evidence>
<keyword evidence="3 4" id="KW-0175">Coiled coil</keyword>
<dbReference type="InterPro" id="IPR003395">
    <property type="entry name" value="RecF/RecN/SMC_N"/>
</dbReference>